<reference evidence="2 3" key="1">
    <citation type="submission" date="2019-10" db="EMBL/GenBank/DDBJ databases">
        <title>Nocardia macrotermitis sp. nov. and Nocardia aurantia sp. nov., isolated from the gut of fungus growing-termite Macrotermes natalensis.</title>
        <authorList>
            <person name="Benndorf R."/>
            <person name="Schwitalla J."/>
            <person name="Martin K."/>
            <person name="De Beer W."/>
            <person name="Kaster A.-K."/>
            <person name="Vollmers J."/>
            <person name="Poulsen M."/>
            <person name="Beemelmanns C."/>
        </authorList>
    </citation>
    <scope>NUCLEOTIDE SEQUENCE [LARGE SCALE GENOMIC DNA]</scope>
    <source>
        <strain evidence="2 3">RB20</strain>
    </source>
</reference>
<feature type="transmembrane region" description="Helical" evidence="1">
    <location>
        <begin position="130"/>
        <end position="151"/>
    </location>
</feature>
<dbReference type="RefSeq" id="WP_153411564.1">
    <property type="nucleotide sequence ID" value="NZ_WEGK01000008.1"/>
</dbReference>
<accession>A0A7K0D4Z4</accession>
<dbReference type="OrthoDB" id="4545127at2"/>
<protein>
    <submittedName>
        <fullName evidence="2">Uncharacterized protein</fullName>
    </submittedName>
</protein>
<keyword evidence="1" id="KW-0472">Membrane</keyword>
<name>A0A7K0D4Z4_9NOCA</name>
<keyword evidence="1" id="KW-1133">Transmembrane helix</keyword>
<proteinExistence type="predicted"/>
<gene>
    <name evidence="2" type="ORF">NRB20_39080</name>
</gene>
<evidence type="ECO:0000313" key="3">
    <source>
        <dbReference type="Proteomes" id="UP000438448"/>
    </source>
</evidence>
<evidence type="ECO:0000313" key="2">
    <source>
        <dbReference type="EMBL" id="MQY20800.1"/>
    </source>
</evidence>
<dbReference type="Proteomes" id="UP000438448">
    <property type="component" value="Unassembled WGS sequence"/>
</dbReference>
<feature type="transmembrane region" description="Helical" evidence="1">
    <location>
        <begin position="157"/>
        <end position="179"/>
    </location>
</feature>
<sequence length="218" mass="23751">MDSDDHTEIYEVALPVRIRPDFEPSAVTEFHEDGFVMELTTTLPDVCSEHGLPAIGKCVKDIRFRRTEGGWAQRTAITLLGDVSRMLGRWAVSLGMGWSSWTTHRDPDGVLEGVWPFCTHCVRVARMYRWLAHAVIIAGVAVFLTGCVLGLMEIRSVPLAAVTFFSIVCGPYLAALAYIRSGTLVRIQPITDATTVTLDAAPAFVAAYEHGTAAGNLG</sequence>
<evidence type="ECO:0000256" key="1">
    <source>
        <dbReference type="SAM" id="Phobius"/>
    </source>
</evidence>
<dbReference type="EMBL" id="WEGK01000008">
    <property type="protein sequence ID" value="MQY20800.1"/>
    <property type="molecule type" value="Genomic_DNA"/>
</dbReference>
<comment type="caution">
    <text evidence="2">The sequence shown here is derived from an EMBL/GenBank/DDBJ whole genome shotgun (WGS) entry which is preliminary data.</text>
</comment>
<dbReference type="AlphaFoldDB" id="A0A7K0D4Z4"/>
<organism evidence="2 3">
    <name type="scientific">Nocardia macrotermitis</name>
    <dbReference type="NCBI Taxonomy" id="2585198"/>
    <lineage>
        <taxon>Bacteria</taxon>
        <taxon>Bacillati</taxon>
        <taxon>Actinomycetota</taxon>
        <taxon>Actinomycetes</taxon>
        <taxon>Mycobacteriales</taxon>
        <taxon>Nocardiaceae</taxon>
        <taxon>Nocardia</taxon>
    </lineage>
</organism>
<keyword evidence="3" id="KW-1185">Reference proteome</keyword>
<keyword evidence="1" id="KW-0812">Transmembrane</keyword>